<keyword evidence="1" id="KW-0413">Isomerase</keyword>
<evidence type="ECO:0000259" key="2">
    <source>
        <dbReference type="PROSITE" id="PS50072"/>
    </source>
</evidence>
<evidence type="ECO:0000313" key="4">
    <source>
        <dbReference type="Proteomes" id="UP000887116"/>
    </source>
</evidence>
<comment type="caution">
    <text evidence="3">The sequence shown here is derived from an EMBL/GenBank/DDBJ whole genome shotgun (WGS) entry which is preliminary data.</text>
</comment>
<feature type="domain" description="PPIase cyclophilin-type" evidence="2">
    <location>
        <begin position="19"/>
        <end position="103"/>
    </location>
</feature>
<dbReference type="InterPro" id="IPR002130">
    <property type="entry name" value="Cyclophilin-type_PPIase_dom"/>
</dbReference>
<reference evidence="3" key="1">
    <citation type="submission" date="2020-07" db="EMBL/GenBank/DDBJ databases">
        <title>Multicomponent nature underlies the extraordinary mechanical properties of spider dragline silk.</title>
        <authorList>
            <person name="Kono N."/>
            <person name="Nakamura H."/>
            <person name="Mori M."/>
            <person name="Yoshida Y."/>
            <person name="Ohtoshi R."/>
            <person name="Malay A.D."/>
            <person name="Moran D.A.P."/>
            <person name="Tomita M."/>
            <person name="Numata K."/>
            <person name="Arakawa K."/>
        </authorList>
    </citation>
    <scope>NUCLEOTIDE SEQUENCE</scope>
</reference>
<dbReference type="AlphaFoldDB" id="A0A8X6KBH2"/>
<dbReference type="EMBL" id="BMAO01020520">
    <property type="protein sequence ID" value="GFQ67966.1"/>
    <property type="molecule type" value="Genomic_DNA"/>
</dbReference>
<dbReference type="InterPro" id="IPR044666">
    <property type="entry name" value="Cyclophilin_A-like"/>
</dbReference>
<dbReference type="Pfam" id="PF00160">
    <property type="entry name" value="Pro_isomerase"/>
    <property type="match status" value="1"/>
</dbReference>
<dbReference type="EC" id="5.2.1.8" evidence="1"/>
<comment type="catalytic activity">
    <reaction evidence="1">
        <text>[protein]-peptidylproline (omega=180) = [protein]-peptidylproline (omega=0)</text>
        <dbReference type="Rhea" id="RHEA:16237"/>
        <dbReference type="Rhea" id="RHEA-COMP:10747"/>
        <dbReference type="Rhea" id="RHEA-COMP:10748"/>
        <dbReference type="ChEBI" id="CHEBI:83833"/>
        <dbReference type="ChEBI" id="CHEBI:83834"/>
        <dbReference type="EC" id="5.2.1.8"/>
    </reaction>
</comment>
<dbReference type="GO" id="GO:0071013">
    <property type="term" value="C:catalytic step 2 spliceosome"/>
    <property type="evidence" value="ECO:0007669"/>
    <property type="project" value="TreeGrafter"/>
</dbReference>
<dbReference type="PRINTS" id="PR00153">
    <property type="entry name" value="CSAPPISMRASE"/>
</dbReference>
<evidence type="ECO:0000256" key="1">
    <source>
        <dbReference type="RuleBase" id="RU363019"/>
    </source>
</evidence>
<keyword evidence="1" id="KW-0697">Rotamase</keyword>
<name>A0A8X6KBH2_TRICU</name>
<proteinExistence type="inferred from homology"/>
<dbReference type="GO" id="GO:0003755">
    <property type="term" value="F:peptidyl-prolyl cis-trans isomerase activity"/>
    <property type="evidence" value="ECO:0007669"/>
    <property type="project" value="UniProtKB-UniRule"/>
</dbReference>
<sequence length="179" mass="20506">FKVVILLEQAVVENQHGKKPFKDEFRPNLSHQGRGILSMANSGPNTNKSQFFLTYRSCQHLDKKHSIFGRVVGGLDTLNKMEKIETDKNDKPLETIKILKIMIFVDPYQEVDDELAKLREEERLAAEKALVVNEEPKTKKLKTYHHGIGKYINSPAVENSEIDIGMETKKKKNVTDNEK</sequence>
<dbReference type="PANTHER" id="PTHR45625:SF1">
    <property type="entry name" value="RING-TYPE E3 UBIQUITIN-PROTEIN LIGASE PPIL2"/>
    <property type="match status" value="1"/>
</dbReference>
<dbReference type="Gene3D" id="2.40.100.10">
    <property type="entry name" value="Cyclophilin-like"/>
    <property type="match status" value="1"/>
</dbReference>
<dbReference type="PANTHER" id="PTHR45625">
    <property type="entry name" value="PEPTIDYL-PROLYL CIS-TRANS ISOMERASE-RELATED"/>
    <property type="match status" value="1"/>
</dbReference>
<evidence type="ECO:0000313" key="3">
    <source>
        <dbReference type="EMBL" id="GFQ67966.1"/>
    </source>
</evidence>
<protein>
    <recommendedName>
        <fullName evidence="1">Peptidyl-prolyl cis-trans isomerase</fullName>
        <shortName evidence="1">PPIase</shortName>
        <ecNumber evidence="1">5.2.1.8</ecNumber>
    </recommendedName>
</protein>
<dbReference type="PROSITE" id="PS50072">
    <property type="entry name" value="CSA_PPIASE_2"/>
    <property type="match status" value="1"/>
</dbReference>
<feature type="non-terminal residue" evidence="3">
    <location>
        <position position="179"/>
    </location>
</feature>
<comment type="similarity">
    <text evidence="1">Belongs to the cyclophilin-type PPIase family.</text>
</comment>
<dbReference type="Proteomes" id="UP000887116">
    <property type="component" value="Unassembled WGS sequence"/>
</dbReference>
<dbReference type="GO" id="GO:0000209">
    <property type="term" value="P:protein polyubiquitination"/>
    <property type="evidence" value="ECO:0007669"/>
    <property type="project" value="TreeGrafter"/>
</dbReference>
<gene>
    <name evidence="3" type="primary">Ppil2</name>
    <name evidence="3" type="ORF">TNCT_544851</name>
</gene>
<comment type="function">
    <text evidence="1">PPIases accelerate the folding of proteins. It catalyzes the cis-trans isomerization of proline imidic peptide bonds in oligopeptides.</text>
</comment>
<keyword evidence="4" id="KW-1185">Reference proteome</keyword>
<dbReference type="SUPFAM" id="SSF50891">
    <property type="entry name" value="Cyclophilin-like"/>
    <property type="match status" value="1"/>
</dbReference>
<dbReference type="OrthoDB" id="30774at2759"/>
<accession>A0A8X6KBH2</accession>
<dbReference type="InterPro" id="IPR029000">
    <property type="entry name" value="Cyclophilin-like_dom_sf"/>
</dbReference>
<dbReference type="GO" id="GO:0061630">
    <property type="term" value="F:ubiquitin protein ligase activity"/>
    <property type="evidence" value="ECO:0007669"/>
    <property type="project" value="TreeGrafter"/>
</dbReference>
<organism evidence="3 4">
    <name type="scientific">Trichonephila clavata</name>
    <name type="common">Joro spider</name>
    <name type="synonym">Nephila clavata</name>
    <dbReference type="NCBI Taxonomy" id="2740835"/>
    <lineage>
        <taxon>Eukaryota</taxon>
        <taxon>Metazoa</taxon>
        <taxon>Ecdysozoa</taxon>
        <taxon>Arthropoda</taxon>
        <taxon>Chelicerata</taxon>
        <taxon>Arachnida</taxon>
        <taxon>Araneae</taxon>
        <taxon>Araneomorphae</taxon>
        <taxon>Entelegynae</taxon>
        <taxon>Araneoidea</taxon>
        <taxon>Nephilidae</taxon>
        <taxon>Trichonephila</taxon>
    </lineage>
</organism>